<gene>
    <name evidence="4" type="ORF">AC579_10563</name>
</gene>
<keyword evidence="5" id="KW-1185">Reference proteome</keyword>
<dbReference type="InterPro" id="IPR026992">
    <property type="entry name" value="DIOX_N"/>
</dbReference>
<keyword evidence="2" id="KW-0408">Iron</keyword>
<dbReference type="GO" id="GO:0044283">
    <property type="term" value="P:small molecule biosynthetic process"/>
    <property type="evidence" value="ECO:0007669"/>
    <property type="project" value="UniProtKB-ARBA"/>
</dbReference>
<dbReference type="GO" id="GO:0046872">
    <property type="term" value="F:metal ion binding"/>
    <property type="evidence" value="ECO:0007669"/>
    <property type="project" value="UniProtKB-KW"/>
</dbReference>
<dbReference type="EMBL" id="LFZO01000959">
    <property type="protein sequence ID" value="KXS94623.1"/>
    <property type="molecule type" value="Genomic_DNA"/>
</dbReference>
<dbReference type="Gene3D" id="2.60.120.330">
    <property type="entry name" value="B-lactam Antibiotic, Isopenicillin N Synthase, Chain"/>
    <property type="match status" value="1"/>
</dbReference>
<feature type="domain" description="Fe2OG dioxygenase" evidence="3">
    <location>
        <begin position="239"/>
        <end position="344"/>
    </location>
</feature>
<dbReference type="InterPro" id="IPR050231">
    <property type="entry name" value="Iron_ascorbate_oxido_reductase"/>
</dbReference>
<dbReference type="EMBL" id="LFZO01000959">
    <property type="protein sequence ID" value="KXS94624.1"/>
    <property type="molecule type" value="Genomic_DNA"/>
</dbReference>
<dbReference type="PROSITE" id="PS51471">
    <property type="entry name" value="FE2OG_OXY"/>
    <property type="match status" value="1"/>
</dbReference>
<evidence type="ECO:0000256" key="1">
    <source>
        <dbReference type="ARBA" id="ARBA00008056"/>
    </source>
</evidence>
<evidence type="ECO:0000256" key="2">
    <source>
        <dbReference type="RuleBase" id="RU003682"/>
    </source>
</evidence>
<dbReference type="SUPFAM" id="SSF51197">
    <property type="entry name" value="Clavaminate synthase-like"/>
    <property type="match status" value="1"/>
</dbReference>
<dbReference type="Pfam" id="PF03171">
    <property type="entry name" value="2OG-FeII_Oxy"/>
    <property type="match status" value="1"/>
</dbReference>
<dbReference type="Pfam" id="PF14226">
    <property type="entry name" value="DIOX_N"/>
    <property type="match status" value="1"/>
</dbReference>
<dbReference type="InterPro" id="IPR027443">
    <property type="entry name" value="IPNS-like_sf"/>
</dbReference>
<accession>A0A139GWP3</accession>
<dbReference type="OrthoDB" id="288590at2759"/>
<dbReference type="InterPro" id="IPR044861">
    <property type="entry name" value="IPNS-like_FE2OG_OXY"/>
</dbReference>
<dbReference type="STRING" id="113226.A0A139GWP3"/>
<evidence type="ECO:0000313" key="5">
    <source>
        <dbReference type="Proteomes" id="UP000073492"/>
    </source>
</evidence>
<name>A0A139GWP3_9PEZI</name>
<dbReference type="GO" id="GO:0016491">
    <property type="term" value="F:oxidoreductase activity"/>
    <property type="evidence" value="ECO:0007669"/>
    <property type="project" value="UniProtKB-KW"/>
</dbReference>
<protein>
    <recommendedName>
        <fullName evidence="3">Fe2OG dioxygenase domain-containing protein</fullName>
    </recommendedName>
</protein>
<dbReference type="InterPro" id="IPR005123">
    <property type="entry name" value="Oxoglu/Fe-dep_dioxygenase_dom"/>
</dbReference>
<organism evidence="4 5">
    <name type="scientific">Pseudocercospora musae</name>
    <dbReference type="NCBI Taxonomy" id="113226"/>
    <lineage>
        <taxon>Eukaryota</taxon>
        <taxon>Fungi</taxon>
        <taxon>Dikarya</taxon>
        <taxon>Ascomycota</taxon>
        <taxon>Pezizomycotina</taxon>
        <taxon>Dothideomycetes</taxon>
        <taxon>Dothideomycetidae</taxon>
        <taxon>Mycosphaerellales</taxon>
        <taxon>Mycosphaerellaceae</taxon>
        <taxon>Pseudocercospora</taxon>
    </lineage>
</organism>
<proteinExistence type="inferred from homology"/>
<keyword evidence="2" id="KW-0560">Oxidoreductase</keyword>
<sequence>MLAHTASGNYVLDLEECRDEPWYFLSFKSEAASAPHIAAPACNPEACVFSVNTTSCGLGSSQVTSVLNINHCRHVMPSATRDDVSGEELPVVDFSSFDSDPKNVSAKLLAAAKRWGFLVLTGHGIPRHVVNDMFATSSSFFDQPKDAKAEKWMNVKQQGYDYKESFIGVVEGMCFGSVANANLTCDNIPSWWTADKRQQAEAFRAACNEVAQRLLGGFAMAMNLECGFFSCAHSPNREPGNVLRLIRYPALDKPVDADFPRLGEHTDWGTITLLFARQPGLEVLSPDDRRWVAAPVIEDGIIVNVGDGLALGTGGLLKSTKHRVSWESLPRDESRESMAYFVNANADAPLKCLKQDTATGRLVAASLPFDATFGDYQNARMRIYHEKFNSDGTDDELKVDARFLEMVRNIGVAHGTGVDFEGTHDASTAS</sequence>
<comment type="similarity">
    <text evidence="1 2">Belongs to the iron/ascorbate-dependent oxidoreductase family.</text>
</comment>
<evidence type="ECO:0000259" key="3">
    <source>
        <dbReference type="PROSITE" id="PS51471"/>
    </source>
</evidence>
<reference evidence="4 5" key="1">
    <citation type="submission" date="2015-07" db="EMBL/GenBank/DDBJ databases">
        <title>Comparative genomics of the Sigatoka disease complex on banana suggests a link between parallel evolutionary changes in Pseudocercospora fijiensis and Pseudocercospora eumusae and increased virulence on the banana host.</title>
        <authorList>
            <person name="Chang T.-C."/>
            <person name="Salvucci A."/>
            <person name="Crous P.W."/>
            <person name="Stergiopoulos I."/>
        </authorList>
    </citation>
    <scope>NUCLEOTIDE SEQUENCE [LARGE SCALE GENOMIC DNA]</scope>
    <source>
        <strain evidence="4 5">CBS 116634</strain>
    </source>
</reference>
<comment type="caution">
    <text evidence="4">The sequence shown here is derived from an EMBL/GenBank/DDBJ whole genome shotgun (WGS) entry which is preliminary data.</text>
</comment>
<keyword evidence="2" id="KW-0479">Metal-binding</keyword>
<dbReference type="AlphaFoldDB" id="A0A139GWP3"/>
<evidence type="ECO:0000313" key="4">
    <source>
        <dbReference type="EMBL" id="KXS94624.1"/>
    </source>
</evidence>
<dbReference type="Proteomes" id="UP000073492">
    <property type="component" value="Unassembled WGS sequence"/>
</dbReference>
<dbReference type="PANTHER" id="PTHR47990">
    <property type="entry name" value="2-OXOGLUTARATE (2OG) AND FE(II)-DEPENDENT OXYGENASE SUPERFAMILY PROTEIN-RELATED"/>
    <property type="match status" value="1"/>
</dbReference>